<evidence type="ECO:0000256" key="5">
    <source>
        <dbReference type="PIRSR" id="PIRSR001430-1"/>
    </source>
</evidence>
<evidence type="ECO:0000259" key="8">
    <source>
        <dbReference type="Pfam" id="PF01416"/>
    </source>
</evidence>
<name>A0A0C1H8B4_9BACT</name>
<accession>A0A0C1H8B4</accession>
<comment type="subunit">
    <text evidence="4">Homodimer.</text>
</comment>
<sequence length="257" mass="29435">MMHCYKLTIAYDGTNYSGWQIQPNASSIQQKIQEALCILLKKEKVVLVGSGRTDAGVHAKGQVAHFHFQDYIDLSRLHVSLNGLLPRDIRIKAVEPVSPRFHSQYSAIRKEYHYYLHLNKVMDPFQRLYSWHFQRKIDVNILKKAAILFTGTHDFTSFANEAHRGTAAKNPVRTLYRLDIKPNEGGLRLEFEGDGFLYKMVRNIVGTLMDVASHKRAIEEIDQIFAAKNRRQASLAAPPEGLFLIQVFYENENGCLD</sequence>
<dbReference type="InterPro" id="IPR020095">
    <property type="entry name" value="PsdUridine_synth_TruA_C"/>
</dbReference>
<evidence type="ECO:0000256" key="7">
    <source>
        <dbReference type="RuleBase" id="RU003792"/>
    </source>
</evidence>
<dbReference type="GO" id="GO:0003723">
    <property type="term" value="F:RNA binding"/>
    <property type="evidence" value="ECO:0007669"/>
    <property type="project" value="InterPro"/>
</dbReference>
<protein>
    <recommendedName>
        <fullName evidence="4">tRNA pseudouridine synthase A</fullName>
        <ecNumber evidence="4">5.4.99.12</ecNumber>
    </recommendedName>
    <alternativeName>
        <fullName evidence="4">tRNA pseudouridine(38-40) synthase</fullName>
    </alternativeName>
    <alternativeName>
        <fullName evidence="4">tRNA pseudouridylate synthase I</fullName>
    </alternativeName>
    <alternativeName>
        <fullName evidence="4">tRNA-uridine isomerase I</fullName>
    </alternativeName>
</protein>
<organism evidence="9 10">
    <name type="scientific">Candidatus Protochlamydia amoebophila</name>
    <dbReference type="NCBI Taxonomy" id="362787"/>
    <lineage>
        <taxon>Bacteria</taxon>
        <taxon>Pseudomonadati</taxon>
        <taxon>Chlamydiota</taxon>
        <taxon>Chlamydiia</taxon>
        <taxon>Parachlamydiales</taxon>
        <taxon>Parachlamydiaceae</taxon>
        <taxon>Candidatus Protochlamydia</taxon>
    </lineage>
</organism>
<evidence type="ECO:0000256" key="1">
    <source>
        <dbReference type="ARBA" id="ARBA00009375"/>
    </source>
</evidence>
<dbReference type="EMBL" id="JSAN01000026">
    <property type="protein sequence ID" value="KIC73594.1"/>
    <property type="molecule type" value="Genomic_DNA"/>
</dbReference>
<dbReference type="HAMAP" id="MF_00171">
    <property type="entry name" value="TruA"/>
    <property type="match status" value="1"/>
</dbReference>
<dbReference type="InterPro" id="IPR001406">
    <property type="entry name" value="PsdUridine_synth_TruA"/>
</dbReference>
<dbReference type="SUPFAM" id="SSF55120">
    <property type="entry name" value="Pseudouridine synthase"/>
    <property type="match status" value="1"/>
</dbReference>
<dbReference type="PANTHER" id="PTHR11142:SF0">
    <property type="entry name" value="TRNA PSEUDOURIDINE SYNTHASE-LIKE 1"/>
    <property type="match status" value="1"/>
</dbReference>
<keyword evidence="2 4" id="KW-0819">tRNA processing</keyword>
<dbReference type="Gene3D" id="3.30.70.660">
    <property type="entry name" value="Pseudouridine synthase I, catalytic domain, C-terminal subdomain"/>
    <property type="match status" value="1"/>
</dbReference>
<evidence type="ECO:0000313" key="9">
    <source>
        <dbReference type="EMBL" id="KIC73594.1"/>
    </source>
</evidence>
<dbReference type="GO" id="GO:0160147">
    <property type="term" value="F:tRNA pseudouridine(38-40) synthase activity"/>
    <property type="evidence" value="ECO:0007669"/>
    <property type="project" value="UniProtKB-EC"/>
</dbReference>
<dbReference type="FunFam" id="3.30.70.580:FF:000001">
    <property type="entry name" value="tRNA pseudouridine synthase A"/>
    <property type="match status" value="1"/>
</dbReference>
<dbReference type="NCBIfam" id="TIGR00071">
    <property type="entry name" value="hisT_truA"/>
    <property type="match status" value="1"/>
</dbReference>
<comment type="function">
    <text evidence="4">Formation of pseudouridine at positions 38, 39 and 40 in the anticodon stem and loop of transfer RNAs.</text>
</comment>
<reference evidence="9 10" key="1">
    <citation type="journal article" date="2014" name="Mol. Biol. Evol.">
        <title>Massive expansion of Ubiquitination-related gene families within the Chlamydiae.</title>
        <authorList>
            <person name="Domman D."/>
            <person name="Collingro A."/>
            <person name="Lagkouvardos I."/>
            <person name="Gehre L."/>
            <person name="Weinmaier T."/>
            <person name="Rattei T."/>
            <person name="Subtil A."/>
            <person name="Horn M."/>
        </authorList>
    </citation>
    <scope>NUCLEOTIDE SEQUENCE [LARGE SCALE GENOMIC DNA]</scope>
    <source>
        <strain evidence="9 10">EI2</strain>
    </source>
</reference>
<proteinExistence type="inferred from homology"/>
<dbReference type="CDD" id="cd02570">
    <property type="entry name" value="PseudoU_synth_EcTruA"/>
    <property type="match status" value="1"/>
</dbReference>
<dbReference type="PIRSF" id="PIRSF001430">
    <property type="entry name" value="tRNA_psdUrid_synth"/>
    <property type="match status" value="1"/>
</dbReference>
<dbReference type="InterPro" id="IPR020097">
    <property type="entry name" value="PsdUridine_synth_TruA_a/b_dom"/>
</dbReference>
<evidence type="ECO:0000256" key="4">
    <source>
        <dbReference type="HAMAP-Rule" id="MF_00171"/>
    </source>
</evidence>
<dbReference type="PANTHER" id="PTHR11142">
    <property type="entry name" value="PSEUDOURIDYLATE SYNTHASE"/>
    <property type="match status" value="1"/>
</dbReference>
<feature type="domain" description="Pseudouridine synthase I TruA alpha/beta" evidence="8">
    <location>
        <begin position="145"/>
        <end position="250"/>
    </location>
</feature>
<dbReference type="Proteomes" id="UP000031465">
    <property type="component" value="Unassembled WGS sequence"/>
</dbReference>
<dbReference type="EC" id="5.4.99.12" evidence="4"/>
<dbReference type="GO" id="GO:0031119">
    <property type="term" value="P:tRNA pseudouridine synthesis"/>
    <property type="evidence" value="ECO:0007669"/>
    <property type="project" value="UniProtKB-UniRule"/>
</dbReference>
<dbReference type="PATRIC" id="fig|362787.3.peg.358"/>
<keyword evidence="3 4" id="KW-0413">Isomerase</keyword>
<feature type="active site" description="Nucleophile" evidence="4 5">
    <location>
        <position position="54"/>
    </location>
</feature>
<evidence type="ECO:0000256" key="6">
    <source>
        <dbReference type="PIRSR" id="PIRSR001430-2"/>
    </source>
</evidence>
<feature type="binding site" evidence="4 6">
    <location>
        <position position="112"/>
    </location>
    <ligand>
        <name>substrate</name>
    </ligand>
</feature>
<dbReference type="InterPro" id="IPR020103">
    <property type="entry name" value="PsdUridine_synth_cat_dom_sf"/>
</dbReference>
<comment type="caution">
    <text evidence="4">Lacks conserved residue(s) required for the propagation of feature annotation.</text>
</comment>
<evidence type="ECO:0000256" key="2">
    <source>
        <dbReference type="ARBA" id="ARBA00022694"/>
    </source>
</evidence>
<comment type="similarity">
    <text evidence="1 4 7">Belongs to the tRNA pseudouridine synthase TruA family.</text>
</comment>
<dbReference type="AlphaFoldDB" id="A0A0C1H8B4"/>
<evidence type="ECO:0000313" key="10">
    <source>
        <dbReference type="Proteomes" id="UP000031465"/>
    </source>
</evidence>
<dbReference type="Pfam" id="PF01416">
    <property type="entry name" value="PseudoU_synth_1"/>
    <property type="match status" value="2"/>
</dbReference>
<dbReference type="Gene3D" id="3.30.70.580">
    <property type="entry name" value="Pseudouridine synthase I, catalytic domain, N-terminal subdomain"/>
    <property type="match status" value="1"/>
</dbReference>
<feature type="domain" description="Pseudouridine synthase I TruA alpha/beta" evidence="8">
    <location>
        <begin position="9"/>
        <end position="105"/>
    </location>
</feature>
<dbReference type="InterPro" id="IPR020094">
    <property type="entry name" value="TruA/RsuA/RluB/E/F_N"/>
</dbReference>
<gene>
    <name evidence="9" type="primary">truA1</name>
    <name evidence="4" type="synonym">truA</name>
    <name evidence="9" type="ORF">DB44_BC00220</name>
</gene>
<comment type="catalytic activity">
    <reaction evidence="4 7">
        <text>uridine(38/39/40) in tRNA = pseudouridine(38/39/40) in tRNA</text>
        <dbReference type="Rhea" id="RHEA:22376"/>
        <dbReference type="Rhea" id="RHEA-COMP:10085"/>
        <dbReference type="Rhea" id="RHEA-COMP:10087"/>
        <dbReference type="ChEBI" id="CHEBI:65314"/>
        <dbReference type="ChEBI" id="CHEBI:65315"/>
        <dbReference type="EC" id="5.4.99.12"/>
    </reaction>
</comment>
<evidence type="ECO:0000256" key="3">
    <source>
        <dbReference type="ARBA" id="ARBA00023235"/>
    </source>
</evidence>
<comment type="caution">
    <text evidence="9">The sequence shown here is derived from an EMBL/GenBank/DDBJ whole genome shotgun (WGS) entry which is preliminary data.</text>
</comment>